<accession>A0ACB9E9P8</accession>
<evidence type="ECO:0000313" key="2">
    <source>
        <dbReference type="Proteomes" id="UP001056120"/>
    </source>
</evidence>
<evidence type="ECO:0000313" key="1">
    <source>
        <dbReference type="EMBL" id="KAI3755552.1"/>
    </source>
</evidence>
<dbReference type="Proteomes" id="UP001056120">
    <property type="component" value="Linkage Group LG18"/>
</dbReference>
<keyword evidence="2" id="KW-1185">Reference proteome</keyword>
<gene>
    <name evidence="1" type="ORF">L1987_55355</name>
</gene>
<reference evidence="2" key="1">
    <citation type="journal article" date="2022" name="Mol. Ecol. Resour.">
        <title>The genomes of chicory, endive, great burdock and yacon provide insights into Asteraceae palaeo-polyploidization history and plant inulin production.</title>
        <authorList>
            <person name="Fan W."/>
            <person name="Wang S."/>
            <person name="Wang H."/>
            <person name="Wang A."/>
            <person name="Jiang F."/>
            <person name="Liu H."/>
            <person name="Zhao H."/>
            <person name="Xu D."/>
            <person name="Zhang Y."/>
        </authorList>
    </citation>
    <scope>NUCLEOTIDE SEQUENCE [LARGE SCALE GENOMIC DNA]</scope>
    <source>
        <strain evidence="2">cv. Yunnan</strain>
    </source>
</reference>
<protein>
    <submittedName>
        <fullName evidence="1">Uncharacterized protein</fullName>
    </submittedName>
</protein>
<proteinExistence type="predicted"/>
<sequence length="304" mass="35476">MEDINGKKKRKMMEEADLKSFSTNSDLRFEDVVGSACLDNLTRREFVVRLRDVMESHHVYDMEVRSDAWMGIEFLEIPRLMKRIKIFGIRAQIYRALIMVHKVALEPYIPVETDDKKYAKLEEQHNEVYVPSGQVVSDSLLGASFNKVKEMEAHSGAQIEVDPLVDLGEGHLRMIRLKIFGSRAQIYQVLTMVHKAVLEPYILEDQESIKLEDENKQHHDSHHVKEAKDTTEVYDASTTECYKKFVYKPKSYSDWLKLEPQLAKFRSLQHEIPEDQESAKLKDENKQHHASSTAYWKLAFELFE</sequence>
<reference evidence="1 2" key="2">
    <citation type="journal article" date="2022" name="Mol. Ecol. Resour.">
        <title>The genomes of chicory, endive, great burdock and yacon provide insights into Asteraceae paleo-polyploidization history and plant inulin production.</title>
        <authorList>
            <person name="Fan W."/>
            <person name="Wang S."/>
            <person name="Wang H."/>
            <person name="Wang A."/>
            <person name="Jiang F."/>
            <person name="Liu H."/>
            <person name="Zhao H."/>
            <person name="Xu D."/>
            <person name="Zhang Y."/>
        </authorList>
    </citation>
    <scope>NUCLEOTIDE SEQUENCE [LARGE SCALE GENOMIC DNA]</scope>
    <source>
        <strain evidence="2">cv. Yunnan</strain>
        <tissue evidence="1">Leaves</tissue>
    </source>
</reference>
<name>A0ACB9E9P8_9ASTR</name>
<dbReference type="EMBL" id="CM042035">
    <property type="protein sequence ID" value="KAI3755552.1"/>
    <property type="molecule type" value="Genomic_DNA"/>
</dbReference>
<comment type="caution">
    <text evidence="1">The sequence shown here is derived from an EMBL/GenBank/DDBJ whole genome shotgun (WGS) entry which is preliminary data.</text>
</comment>
<organism evidence="1 2">
    <name type="scientific">Smallanthus sonchifolius</name>
    <dbReference type="NCBI Taxonomy" id="185202"/>
    <lineage>
        <taxon>Eukaryota</taxon>
        <taxon>Viridiplantae</taxon>
        <taxon>Streptophyta</taxon>
        <taxon>Embryophyta</taxon>
        <taxon>Tracheophyta</taxon>
        <taxon>Spermatophyta</taxon>
        <taxon>Magnoliopsida</taxon>
        <taxon>eudicotyledons</taxon>
        <taxon>Gunneridae</taxon>
        <taxon>Pentapetalae</taxon>
        <taxon>asterids</taxon>
        <taxon>campanulids</taxon>
        <taxon>Asterales</taxon>
        <taxon>Asteraceae</taxon>
        <taxon>Asteroideae</taxon>
        <taxon>Heliantheae alliance</taxon>
        <taxon>Millerieae</taxon>
        <taxon>Smallanthus</taxon>
    </lineage>
</organism>